<dbReference type="OMA" id="QYSCAQF"/>
<evidence type="ECO:0000313" key="5">
    <source>
        <dbReference type="EMBL" id="ELU12252.1"/>
    </source>
</evidence>
<dbReference type="AlphaFoldDB" id="R7V197"/>
<dbReference type="HOGENOM" id="CLU_079452_3_1_1"/>
<dbReference type="SMART" id="SM00252">
    <property type="entry name" value="SH2"/>
    <property type="match status" value="1"/>
</dbReference>
<dbReference type="Pfam" id="PF00017">
    <property type="entry name" value="SH2"/>
    <property type="match status" value="1"/>
</dbReference>
<feature type="domain" description="SOCS box" evidence="4">
    <location>
        <begin position="165"/>
        <end position="203"/>
    </location>
</feature>
<dbReference type="GO" id="GO:0005942">
    <property type="term" value="C:phosphatidylinositol 3-kinase complex"/>
    <property type="evidence" value="ECO:0007669"/>
    <property type="project" value="TreeGrafter"/>
</dbReference>
<name>R7V197_CAPTE</name>
<reference evidence="6" key="3">
    <citation type="submission" date="2015-06" db="UniProtKB">
        <authorList>
            <consortium name="EnsemblMetazoa"/>
        </authorList>
    </citation>
    <scope>IDENTIFICATION</scope>
</reference>
<sequence>VVHSTSSGSSSSESDEAVALYSFQSEPSTEELDILNSTEKYLEQCLFYFKDFNMSDARHRLAKHDIGSFLLRPSSDPNFFLSLSVKTTRGTTSIRIVFKNKKFFLDSDPALKRQLPMFESIPALIEFYLQLASSVHKNRVVFLESSGRKDTPIILKKPCLRQTGTLRHLCRRTIQASLVKQRSCQLHKLPGASTRILEFLQDY</sequence>
<dbReference type="SUPFAM" id="SSF55550">
    <property type="entry name" value="SH2 domain"/>
    <property type="match status" value="1"/>
</dbReference>
<dbReference type="EnsemblMetazoa" id="CapteT77182">
    <property type="protein sequence ID" value="CapteP77182"/>
    <property type="gene ID" value="CapteG77182"/>
</dbReference>
<proteinExistence type="predicted"/>
<evidence type="ECO:0000259" key="3">
    <source>
        <dbReference type="PROSITE" id="PS50001"/>
    </source>
</evidence>
<evidence type="ECO:0000313" key="6">
    <source>
        <dbReference type="EnsemblMetazoa" id="CapteP77182"/>
    </source>
</evidence>
<dbReference type="InterPro" id="IPR001496">
    <property type="entry name" value="SOCS_box"/>
</dbReference>
<dbReference type="PANTHER" id="PTHR10155:SF16">
    <property type="entry name" value="SUPPRESSOR OF CYTOKINE SIGNALING 2"/>
    <property type="match status" value="1"/>
</dbReference>
<protein>
    <recommendedName>
        <fullName evidence="8">SH2 domain-containing protein</fullName>
    </recommendedName>
</protein>
<dbReference type="PROSITE" id="PS50001">
    <property type="entry name" value="SH2"/>
    <property type="match status" value="1"/>
</dbReference>
<gene>
    <name evidence="5" type="ORF">CAPTEDRAFT_77182</name>
</gene>
<evidence type="ECO:0000259" key="4">
    <source>
        <dbReference type="PROSITE" id="PS50225"/>
    </source>
</evidence>
<dbReference type="InterPro" id="IPR036860">
    <property type="entry name" value="SH2_dom_sf"/>
</dbReference>
<keyword evidence="7" id="KW-1185">Reference proteome</keyword>
<feature type="non-terminal residue" evidence="5">
    <location>
        <position position="1"/>
    </location>
</feature>
<dbReference type="STRING" id="283909.R7V197"/>
<dbReference type="PROSITE" id="PS50225">
    <property type="entry name" value="SOCS"/>
    <property type="match status" value="1"/>
</dbReference>
<evidence type="ECO:0008006" key="8">
    <source>
        <dbReference type="Google" id="ProtNLM"/>
    </source>
</evidence>
<evidence type="ECO:0000313" key="7">
    <source>
        <dbReference type="Proteomes" id="UP000014760"/>
    </source>
</evidence>
<dbReference type="Proteomes" id="UP000014760">
    <property type="component" value="Unassembled WGS sequence"/>
</dbReference>
<dbReference type="EMBL" id="KB296106">
    <property type="protein sequence ID" value="ELU12252.1"/>
    <property type="molecule type" value="Genomic_DNA"/>
</dbReference>
<evidence type="ECO:0000256" key="2">
    <source>
        <dbReference type="PROSITE-ProRule" id="PRU00191"/>
    </source>
</evidence>
<dbReference type="EMBL" id="AMQN01005466">
    <property type="status" value="NOT_ANNOTATED_CDS"/>
    <property type="molecule type" value="Genomic_DNA"/>
</dbReference>
<dbReference type="OrthoDB" id="10063348at2759"/>
<dbReference type="GO" id="GO:0046935">
    <property type="term" value="F:1-phosphatidylinositol-3-kinase regulator activity"/>
    <property type="evidence" value="ECO:0007669"/>
    <property type="project" value="TreeGrafter"/>
</dbReference>
<feature type="domain" description="SH2" evidence="3">
    <location>
        <begin position="47"/>
        <end position="159"/>
    </location>
</feature>
<dbReference type="PANTHER" id="PTHR10155">
    <property type="entry name" value="PHOSPHATIDYLINOSITOL 3-KINASE REGULATORY SUBUNIT"/>
    <property type="match status" value="1"/>
</dbReference>
<organism evidence="5">
    <name type="scientific">Capitella teleta</name>
    <name type="common">Polychaete worm</name>
    <dbReference type="NCBI Taxonomy" id="283909"/>
    <lineage>
        <taxon>Eukaryota</taxon>
        <taxon>Metazoa</taxon>
        <taxon>Spiralia</taxon>
        <taxon>Lophotrochozoa</taxon>
        <taxon>Annelida</taxon>
        <taxon>Polychaeta</taxon>
        <taxon>Sedentaria</taxon>
        <taxon>Scolecida</taxon>
        <taxon>Capitellidae</taxon>
        <taxon>Capitella</taxon>
    </lineage>
</organism>
<dbReference type="Gene3D" id="3.30.505.10">
    <property type="entry name" value="SH2 domain"/>
    <property type="match status" value="1"/>
</dbReference>
<keyword evidence="1 2" id="KW-0727">SH2 domain</keyword>
<reference evidence="7" key="1">
    <citation type="submission" date="2012-12" db="EMBL/GenBank/DDBJ databases">
        <authorList>
            <person name="Hellsten U."/>
            <person name="Grimwood J."/>
            <person name="Chapman J.A."/>
            <person name="Shapiro H."/>
            <person name="Aerts A."/>
            <person name="Otillar R.P."/>
            <person name="Terry A.Y."/>
            <person name="Boore J.L."/>
            <person name="Simakov O."/>
            <person name="Marletaz F."/>
            <person name="Cho S.-J."/>
            <person name="Edsinger-Gonzales E."/>
            <person name="Havlak P."/>
            <person name="Kuo D.-H."/>
            <person name="Larsson T."/>
            <person name="Lv J."/>
            <person name="Arendt D."/>
            <person name="Savage R."/>
            <person name="Osoegawa K."/>
            <person name="de Jong P."/>
            <person name="Lindberg D.R."/>
            <person name="Seaver E.C."/>
            <person name="Weisblat D.A."/>
            <person name="Putnam N.H."/>
            <person name="Grigoriev I.V."/>
            <person name="Rokhsar D.S."/>
        </authorList>
    </citation>
    <scope>NUCLEOTIDE SEQUENCE</scope>
    <source>
        <strain evidence="7">I ESC-2004</strain>
    </source>
</reference>
<dbReference type="InterPro" id="IPR000980">
    <property type="entry name" value="SH2"/>
</dbReference>
<dbReference type="GO" id="GO:0046854">
    <property type="term" value="P:phosphatidylinositol phosphate biosynthetic process"/>
    <property type="evidence" value="ECO:0007669"/>
    <property type="project" value="TreeGrafter"/>
</dbReference>
<feature type="non-terminal residue" evidence="5">
    <location>
        <position position="203"/>
    </location>
</feature>
<evidence type="ECO:0000256" key="1">
    <source>
        <dbReference type="ARBA" id="ARBA00022999"/>
    </source>
</evidence>
<reference evidence="5 7" key="2">
    <citation type="journal article" date="2013" name="Nature">
        <title>Insights into bilaterian evolution from three spiralian genomes.</title>
        <authorList>
            <person name="Simakov O."/>
            <person name="Marletaz F."/>
            <person name="Cho S.J."/>
            <person name="Edsinger-Gonzales E."/>
            <person name="Havlak P."/>
            <person name="Hellsten U."/>
            <person name="Kuo D.H."/>
            <person name="Larsson T."/>
            <person name="Lv J."/>
            <person name="Arendt D."/>
            <person name="Savage R."/>
            <person name="Osoegawa K."/>
            <person name="de Jong P."/>
            <person name="Grimwood J."/>
            <person name="Chapman J.A."/>
            <person name="Shapiro H."/>
            <person name="Aerts A."/>
            <person name="Otillar R.P."/>
            <person name="Terry A.Y."/>
            <person name="Boore J.L."/>
            <person name="Grigoriev I.V."/>
            <person name="Lindberg D.R."/>
            <person name="Seaver E.C."/>
            <person name="Weisblat D.A."/>
            <person name="Putnam N.H."/>
            <person name="Rokhsar D.S."/>
        </authorList>
    </citation>
    <scope>NUCLEOTIDE SEQUENCE</scope>
    <source>
        <strain evidence="5 7">I ESC-2004</strain>
    </source>
</reference>
<accession>R7V197</accession>